<protein>
    <recommendedName>
        <fullName evidence="2">tRNA (guanine(46)-N(7))-methyltransferase</fullName>
        <ecNumber evidence="2">2.1.1.33</ecNumber>
    </recommendedName>
</protein>
<name>A0A8J9SCJ1_PHATR</name>
<dbReference type="CDD" id="cd02440">
    <property type="entry name" value="AdoMet_MTases"/>
    <property type="match status" value="1"/>
</dbReference>
<reference evidence="7" key="1">
    <citation type="submission" date="2022-02" db="EMBL/GenBank/DDBJ databases">
        <authorList>
            <person name="Giguere J D."/>
        </authorList>
    </citation>
    <scope>NUCLEOTIDE SEQUENCE</scope>
    <source>
        <strain evidence="7">CCAP 1055/1</strain>
    </source>
</reference>
<keyword evidence="5" id="KW-0949">S-adenosyl-L-methionine</keyword>
<keyword evidence="4" id="KW-0808">Transferase</keyword>
<dbReference type="GO" id="GO:0008176">
    <property type="term" value="F:tRNA (guanine(46)-N7)-methyltransferase activity"/>
    <property type="evidence" value="ECO:0007669"/>
    <property type="project" value="UniProtKB-EC"/>
</dbReference>
<dbReference type="Gene3D" id="3.40.50.150">
    <property type="entry name" value="Vaccinia Virus protein VP39"/>
    <property type="match status" value="1"/>
</dbReference>
<dbReference type="EMBL" id="OU594963">
    <property type="protein sequence ID" value="CAG9286384.1"/>
    <property type="molecule type" value="Genomic_DNA"/>
</dbReference>
<dbReference type="AlphaFoldDB" id="A0A8J9SCJ1"/>
<gene>
    <name evidence="7" type="ORF">PTTT1_LOCUS32142</name>
</gene>
<dbReference type="SUPFAM" id="SSF53335">
    <property type="entry name" value="S-adenosyl-L-methionine-dependent methyltransferases"/>
    <property type="match status" value="1"/>
</dbReference>
<evidence type="ECO:0000256" key="2">
    <source>
        <dbReference type="ARBA" id="ARBA00011977"/>
    </source>
</evidence>
<evidence type="ECO:0000256" key="3">
    <source>
        <dbReference type="ARBA" id="ARBA00022603"/>
    </source>
</evidence>
<comment type="catalytic activity">
    <reaction evidence="1">
        <text>guanosine(46) in tRNA + S-adenosyl-L-methionine = N(7)-methylguanosine(46) in tRNA + S-adenosyl-L-homocysteine</text>
        <dbReference type="Rhea" id="RHEA:42708"/>
        <dbReference type="Rhea" id="RHEA-COMP:10188"/>
        <dbReference type="Rhea" id="RHEA-COMP:10189"/>
        <dbReference type="ChEBI" id="CHEBI:57856"/>
        <dbReference type="ChEBI" id="CHEBI:59789"/>
        <dbReference type="ChEBI" id="CHEBI:74269"/>
        <dbReference type="ChEBI" id="CHEBI:74480"/>
        <dbReference type="EC" id="2.1.1.33"/>
    </reaction>
</comment>
<dbReference type="Pfam" id="PF02390">
    <property type="entry name" value="Methyltransf_4"/>
    <property type="match status" value="1"/>
</dbReference>
<sequence length="324" mass="36374">MSFWILILDCNTSLRKIHGLFLSPWRRRTLSIGPCGLRNVSSRSSEVSTRYTITSCPPTDTETLRTIVEKHVRSLDRFLQAKPVAAHTLRAFRQVHDAVPVDTPIILDSGCGTGRSSLHLGRLYPDAVVLGIDRSVARLSKNPNFQSSVASDDGPSDDALLVRQAADNVWLVRAELVDFWRCCIDAGWESSIAQHFVLYPNPYPKKSRIKSRLYAHPGFPLLLRLGGDRLTVRSNWRTYLDEFSAAVHTAAACLSTTPDDGDTRDEVDGKTGVYGKNYAQRYLASTQEEAKLLDPTLIPWTNFEEKYHNVGERTYELVLKPISK</sequence>
<organism evidence="7">
    <name type="scientific">Phaeodactylum tricornutum</name>
    <name type="common">Diatom</name>
    <dbReference type="NCBI Taxonomy" id="2850"/>
    <lineage>
        <taxon>Eukaryota</taxon>
        <taxon>Sar</taxon>
        <taxon>Stramenopiles</taxon>
        <taxon>Ochrophyta</taxon>
        <taxon>Bacillariophyta</taxon>
        <taxon>Bacillariophyceae</taxon>
        <taxon>Bacillariophycidae</taxon>
        <taxon>Naviculales</taxon>
        <taxon>Phaeodactylaceae</taxon>
        <taxon>Phaeodactylum</taxon>
    </lineage>
</organism>
<dbReference type="Proteomes" id="UP000836788">
    <property type="component" value="Chromosome 22"/>
</dbReference>
<keyword evidence="3" id="KW-0489">Methyltransferase</keyword>
<evidence type="ECO:0000256" key="4">
    <source>
        <dbReference type="ARBA" id="ARBA00022679"/>
    </source>
</evidence>
<accession>A0A8J9SCJ1</accession>
<evidence type="ECO:0000313" key="7">
    <source>
        <dbReference type="EMBL" id="CAG9286384.1"/>
    </source>
</evidence>
<dbReference type="PROSITE" id="PS51625">
    <property type="entry name" value="SAM_MT_TRMB"/>
    <property type="match status" value="1"/>
</dbReference>
<dbReference type="EC" id="2.1.1.33" evidence="2"/>
<evidence type="ECO:0000256" key="1">
    <source>
        <dbReference type="ARBA" id="ARBA00000142"/>
    </source>
</evidence>
<dbReference type="InterPro" id="IPR029063">
    <property type="entry name" value="SAM-dependent_MTases_sf"/>
</dbReference>
<proteinExistence type="predicted"/>
<evidence type="ECO:0000256" key="5">
    <source>
        <dbReference type="ARBA" id="ARBA00022691"/>
    </source>
</evidence>
<evidence type="ECO:0000256" key="6">
    <source>
        <dbReference type="ARBA" id="ARBA00022694"/>
    </source>
</evidence>
<dbReference type="InterPro" id="IPR003358">
    <property type="entry name" value="tRNA_(Gua-N-7)_MeTrfase_Trmb"/>
</dbReference>
<keyword evidence="6" id="KW-0819">tRNA processing</keyword>